<dbReference type="InterPro" id="IPR005218">
    <property type="entry name" value="Diacylglycerol/lipid_kinase"/>
</dbReference>
<dbReference type="SUPFAM" id="SSF111331">
    <property type="entry name" value="NAD kinase/diacylglycerol kinase-like"/>
    <property type="match status" value="1"/>
</dbReference>
<dbReference type="NCBIfam" id="TIGR00147">
    <property type="entry name" value="YegS/Rv2252/BmrU family lipid kinase"/>
    <property type="match status" value="1"/>
</dbReference>
<dbReference type="GO" id="GO:0016301">
    <property type="term" value="F:kinase activity"/>
    <property type="evidence" value="ECO:0007669"/>
    <property type="project" value="UniProtKB-KW"/>
</dbReference>
<evidence type="ECO:0000313" key="2">
    <source>
        <dbReference type="EMBL" id="TDQ09216.1"/>
    </source>
</evidence>
<dbReference type="GO" id="GO:0008929">
    <property type="term" value="F:methylglyoxal synthase activity"/>
    <property type="evidence" value="ECO:0007669"/>
    <property type="project" value="InterPro"/>
</dbReference>
<dbReference type="Gene3D" id="3.40.50.10330">
    <property type="entry name" value="Probable inorganic polyphosphate/atp-NAD kinase, domain 1"/>
    <property type="match status" value="1"/>
</dbReference>
<dbReference type="GO" id="GO:0019242">
    <property type="term" value="P:methylglyoxal biosynthetic process"/>
    <property type="evidence" value="ECO:0007669"/>
    <property type="project" value="InterPro"/>
</dbReference>
<dbReference type="InterPro" id="IPR045540">
    <property type="entry name" value="YegS/DAGK_C"/>
</dbReference>
<dbReference type="Proteomes" id="UP000295620">
    <property type="component" value="Unassembled WGS sequence"/>
</dbReference>
<dbReference type="Pfam" id="PF00781">
    <property type="entry name" value="DAGK_cat"/>
    <property type="match status" value="1"/>
</dbReference>
<dbReference type="Pfam" id="PF19279">
    <property type="entry name" value="YegS_C"/>
    <property type="match status" value="1"/>
</dbReference>
<dbReference type="InterPro" id="IPR001206">
    <property type="entry name" value="Diacylglycerol_kinase_cat_dom"/>
</dbReference>
<dbReference type="RefSeq" id="WP_133575319.1">
    <property type="nucleotide sequence ID" value="NZ_SNYC01000004.1"/>
</dbReference>
<dbReference type="Gene3D" id="2.60.200.40">
    <property type="match status" value="1"/>
</dbReference>
<dbReference type="InterPro" id="IPR004363">
    <property type="entry name" value="Methylgl_synth"/>
</dbReference>
<dbReference type="PANTHER" id="PTHR30492:SF0">
    <property type="entry name" value="METHYLGLYOXAL SYNTHASE"/>
    <property type="match status" value="1"/>
</dbReference>
<dbReference type="InterPro" id="IPR017438">
    <property type="entry name" value="ATP-NAD_kinase_N"/>
</dbReference>
<organism evidence="2 3">
    <name type="scientific">Pedobacter metabolipauper</name>
    <dbReference type="NCBI Taxonomy" id="425513"/>
    <lineage>
        <taxon>Bacteria</taxon>
        <taxon>Pseudomonadati</taxon>
        <taxon>Bacteroidota</taxon>
        <taxon>Sphingobacteriia</taxon>
        <taxon>Sphingobacteriales</taxon>
        <taxon>Sphingobacteriaceae</taxon>
        <taxon>Pedobacter</taxon>
    </lineage>
</organism>
<dbReference type="GO" id="GO:0008654">
    <property type="term" value="P:phospholipid biosynthetic process"/>
    <property type="evidence" value="ECO:0007669"/>
    <property type="project" value="InterPro"/>
</dbReference>
<proteinExistence type="predicted"/>
<sequence length="301" mass="32209">MPAIVAMKFKHVYFIINPASGKEEPILSYINRVLDGSGIEWDVAITKKNKSAGDIARELIGKTDLIAVYGGDGCVTEVAAALHGTKMPMAIISGGTANVMAKELGIPLDTESAIEVLIGEGGTLRSIDMGLLDDQPFVLRINMGIMADMVLQADRSLKENMGQLAYGITAVKTIGNAEPLLYKMEIDGQLFEETAVSLTVTNSGHIGIGDFSLQPGISITDGLLDVVLLKDAGLVSLLKVAGSTLLHTETEAVMHWQCKRIVITMPETQNFICDDREVSAKKISIEVVPSSIQILVPVKTS</sequence>
<gene>
    <name evidence="2" type="ORF">ATK78_1370</name>
</gene>
<comment type="caution">
    <text evidence="2">The sequence shown here is derived from an EMBL/GenBank/DDBJ whole genome shotgun (WGS) entry which is preliminary data.</text>
</comment>
<feature type="domain" description="DAGKc" evidence="1">
    <location>
        <begin position="7"/>
        <end position="136"/>
    </location>
</feature>
<accession>A0A4R6SV65</accession>
<dbReference type="OrthoDB" id="9786026at2"/>
<reference evidence="2 3" key="1">
    <citation type="submission" date="2019-03" db="EMBL/GenBank/DDBJ databases">
        <title>Genomic Encyclopedia of Archaeal and Bacterial Type Strains, Phase II (KMG-II): from individual species to whole genera.</title>
        <authorList>
            <person name="Goeker M."/>
        </authorList>
    </citation>
    <scope>NUCLEOTIDE SEQUENCE [LARGE SCALE GENOMIC DNA]</scope>
    <source>
        <strain evidence="2 3">DSM 19035</strain>
    </source>
</reference>
<keyword evidence="2" id="KW-0418">Kinase</keyword>
<dbReference type="GO" id="GO:0005829">
    <property type="term" value="C:cytosol"/>
    <property type="evidence" value="ECO:0007669"/>
    <property type="project" value="TreeGrafter"/>
</dbReference>
<name>A0A4R6SV65_9SPHI</name>
<evidence type="ECO:0000259" key="1">
    <source>
        <dbReference type="PROSITE" id="PS50146"/>
    </source>
</evidence>
<dbReference type="GO" id="GO:0005524">
    <property type="term" value="F:ATP binding"/>
    <property type="evidence" value="ECO:0007669"/>
    <property type="project" value="InterPro"/>
</dbReference>
<protein>
    <submittedName>
        <fullName evidence="2">YegS/Rv2252/BmrU family lipid kinase</fullName>
    </submittedName>
</protein>
<keyword evidence="2" id="KW-0808">Transferase</keyword>
<dbReference type="EMBL" id="SNYC01000004">
    <property type="protein sequence ID" value="TDQ09216.1"/>
    <property type="molecule type" value="Genomic_DNA"/>
</dbReference>
<dbReference type="InterPro" id="IPR016064">
    <property type="entry name" value="NAD/diacylglycerol_kinase_sf"/>
</dbReference>
<dbReference type="PANTHER" id="PTHR30492">
    <property type="entry name" value="METHYLGLYOXAL SYNTHASE"/>
    <property type="match status" value="1"/>
</dbReference>
<keyword evidence="3" id="KW-1185">Reference proteome</keyword>
<dbReference type="SMART" id="SM00046">
    <property type="entry name" value="DAGKc"/>
    <property type="match status" value="1"/>
</dbReference>
<evidence type="ECO:0000313" key="3">
    <source>
        <dbReference type="Proteomes" id="UP000295620"/>
    </source>
</evidence>
<dbReference type="AlphaFoldDB" id="A0A4R6SV65"/>
<dbReference type="PROSITE" id="PS50146">
    <property type="entry name" value="DAGK"/>
    <property type="match status" value="1"/>
</dbReference>